<organism evidence="1 2">
    <name type="scientific">Aegilops tauschii subsp. strangulata</name>
    <name type="common">Goatgrass</name>
    <dbReference type="NCBI Taxonomy" id="200361"/>
    <lineage>
        <taxon>Eukaryota</taxon>
        <taxon>Viridiplantae</taxon>
        <taxon>Streptophyta</taxon>
        <taxon>Embryophyta</taxon>
        <taxon>Tracheophyta</taxon>
        <taxon>Spermatophyta</taxon>
        <taxon>Magnoliopsida</taxon>
        <taxon>Liliopsida</taxon>
        <taxon>Poales</taxon>
        <taxon>Poaceae</taxon>
        <taxon>BOP clade</taxon>
        <taxon>Pooideae</taxon>
        <taxon>Triticodae</taxon>
        <taxon>Triticeae</taxon>
        <taxon>Triticinae</taxon>
        <taxon>Aegilops</taxon>
    </lineage>
</organism>
<dbReference type="EnsemblPlants" id="AET6Gv20352300.5">
    <property type="protein sequence ID" value="AET6Gv20352300.5"/>
    <property type="gene ID" value="AET6Gv20352300"/>
</dbReference>
<reference evidence="2" key="2">
    <citation type="journal article" date="2017" name="Nat. Plants">
        <title>The Aegilops tauschii genome reveals multiple impacts of transposons.</title>
        <authorList>
            <person name="Zhao G."/>
            <person name="Zou C."/>
            <person name="Li K."/>
            <person name="Wang K."/>
            <person name="Li T."/>
            <person name="Gao L."/>
            <person name="Zhang X."/>
            <person name="Wang H."/>
            <person name="Yang Z."/>
            <person name="Liu X."/>
            <person name="Jiang W."/>
            <person name="Mao L."/>
            <person name="Kong X."/>
            <person name="Jiao Y."/>
            <person name="Jia J."/>
        </authorList>
    </citation>
    <scope>NUCLEOTIDE SEQUENCE [LARGE SCALE GENOMIC DNA]</scope>
    <source>
        <strain evidence="2">cv. AL8/78</strain>
    </source>
</reference>
<dbReference type="AlphaFoldDB" id="A0A453NEP9"/>
<evidence type="ECO:0000313" key="2">
    <source>
        <dbReference type="Proteomes" id="UP000015105"/>
    </source>
</evidence>
<reference evidence="1" key="4">
    <citation type="submission" date="2019-03" db="UniProtKB">
        <authorList>
            <consortium name="EnsemblPlants"/>
        </authorList>
    </citation>
    <scope>IDENTIFICATION</scope>
</reference>
<accession>A0A453NEP9</accession>
<keyword evidence="2" id="KW-1185">Reference proteome</keyword>
<reference evidence="1" key="5">
    <citation type="journal article" date="2021" name="G3 (Bethesda)">
        <title>Aegilops tauschii genome assembly Aet v5.0 features greater sequence contiguity and improved annotation.</title>
        <authorList>
            <person name="Wang L."/>
            <person name="Zhu T."/>
            <person name="Rodriguez J.C."/>
            <person name="Deal K.R."/>
            <person name="Dubcovsky J."/>
            <person name="McGuire P.E."/>
            <person name="Lux T."/>
            <person name="Spannagl M."/>
            <person name="Mayer K.F.X."/>
            <person name="Baldrich P."/>
            <person name="Meyers B.C."/>
            <person name="Huo N."/>
            <person name="Gu Y.Q."/>
            <person name="Zhou H."/>
            <person name="Devos K.M."/>
            <person name="Bennetzen J.L."/>
            <person name="Unver T."/>
            <person name="Budak H."/>
            <person name="Gulick P.J."/>
            <person name="Galiba G."/>
            <person name="Kalapos B."/>
            <person name="Nelson D.R."/>
            <person name="Li P."/>
            <person name="You F.M."/>
            <person name="Luo M.C."/>
            <person name="Dvorak J."/>
        </authorList>
    </citation>
    <scope>NUCLEOTIDE SEQUENCE [LARGE SCALE GENOMIC DNA]</scope>
    <source>
        <strain evidence="1">cv. AL8/78</strain>
    </source>
</reference>
<dbReference type="Gramene" id="AET6Gv20352300.5">
    <property type="protein sequence ID" value="AET6Gv20352300.5"/>
    <property type="gene ID" value="AET6Gv20352300"/>
</dbReference>
<reference evidence="1" key="3">
    <citation type="journal article" date="2017" name="Nature">
        <title>Genome sequence of the progenitor of the wheat D genome Aegilops tauschii.</title>
        <authorList>
            <person name="Luo M.C."/>
            <person name="Gu Y.Q."/>
            <person name="Puiu D."/>
            <person name="Wang H."/>
            <person name="Twardziok S.O."/>
            <person name="Deal K.R."/>
            <person name="Huo N."/>
            <person name="Zhu T."/>
            <person name="Wang L."/>
            <person name="Wang Y."/>
            <person name="McGuire P.E."/>
            <person name="Liu S."/>
            <person name="Long H."/>
            <person name="Ramasamy R.K."/>
            <person name="Rodriguez J.C."/>
            <person name="Van S.L."/>
            <person name="Yuan L."/>
            <person name="Wang Z."/>
            <person name="Xia Z."/>
            <person name="Xiao L."/>
            <person name="Anderson O.D."/>
            <person name="Ouyang S."/>
            <person name="Liang Y."/>
            <person name="Zimin A.V."/>
            <person name="Pertea G."/>
            <person name="Qi P."/>
            <person name="Bennetzen J.L."/>
            <person name="Dai X."/>
            <person name="Dawson M.W."/>
            <person name="Muller H.G."/>
            <person name="Kugler K."/>
            <person name="Rivarola-Duarte L."/>
            <person name="Spannagl M."/>
            <person name="Mayer K.F.X."/>
            <person name="Lu F.H."/>
            <person name="Bevan M.W."/>
            <person name="Leroy P."/>
            <person name="Li P."/>
            <person name="You F.M."/>
            <person name="Sun Q."/>
            <person name="Liu Z."/>
            <person name="Lyons E."/>
            <person name="Wicker T."/>
            <person name="Salzberg S.L."/>
            <person name="Devos K.M."/>
            <person name="Dvorak J."/>
        </authorList>
    </citation>
    <scope>NUCLEOTIDE SEQUENCE [LARGE SCALE GENOMIC DNA]</scope>
    <source>
        <strain evidence="1">cv. AL8/78</strain>
    </source>
</reference>
<dbReference type="Proteomes" id="UP000015105">
    <property type="component" value="Chromosome 6D"/>
</dbReference>
<dbReference type="STRING" id="200361.A0A453NEP9"/>
<proteinExistence type="predicted"/>
<protein>
    <submittedName>
        <fullName evidence="1">Uncharacterized protein</fullName>
    </submittedName>
</protein>
<name>A0A453NEP9_AEGTS</name>
<sequence>ESGLLLDVVVGKGAAVLQLLAGEDKALLVRGNALLVLDLGLDVVDGVRRLHLKGDGLARECLHKDLHLEAVGKEDSTSLGSIGDEISLGFVGSVAGSGGEDWRRGGGGYLCRLVTGRVGEGSQAVTVR</sequence>
<evidence type="ECO:0000313" key="1">
    <source>
        <dbReference type="EnsemblPlants" id="AET6Gv20352300.5"/>
    </source>
</evidence>
<reference evidence="2" key="1">
    <citation type="journal article" date="2014" name="Science">
        <title>Ancient hybridizations among the ancestral genomes of bread wheat.</title>
        <authorList>
            <consortium name="International Wheat Genome Sequencing Consortium,"/>
            <person name="Marcussen T."/>
            <person name="Sandve S.R."/>
            <person name="Heier L."/>
            <person name="Spannagl M."/>
            <person name="Pfeifer M."/>
            <person name="Jakobsen K.S."/>
            <person name="Wulff B.B."/>
            <person name="Steuernagel B."/>
            <person name="Mayer K.F."/>
            <person name="Olsen O.A."/>
        </authorList>
    </citation>
    <scope>NUCLEOTIDE SEQUENCE [LARGE SCALE GENOMIC DNA]</scope>
    <source>
        <strain evidence="2">cv. AL8/78</strain>
    </source>
</reference>